<reference evidence="3" key="2">
    <citation type="submission" date="2011-04" db="EMBL/GenBank/DDBJ databases">
        <title>The complete genome of chromosome of Treponema succinifaciens DSM 2489.</title>
        <authorList>
            <person name="Lucas S."/>
            <person name="Copeland A."/>
            <person name="Lapidus A."/>
            <person name="Bruce D."/>
            <person name="Goodwin L."/>
            <person name="Pitluck S."/>
            <person name="Peters L."/>
            <person name="Kyrpides N."/>
            <person name="Mavromatis K."/>
            <person name="Ivanova N."/>
            <person name="Ovchinnikova G."/>
            <person name="Teshima H."/>
            <person name="Detter J.C."/>
            <person name="Tapia R."/>
            <person name="Han C."/>
            <person name="Land M."/>
            <person name="Hauser L."/>
            <person name="Markowitz V."/>
            <person name="Cheng J.-F."/>
            <person name="Hugenholtz P."/>
            <person name="Woyke T."/>
            <person name="Wu D."/>
            <person name="Gronow S."/>
            <person name="Wellnitz S."/>
            <person name="Brambilla E."/>
            <person name="Klenk H.-P."/>
            <person name="Eisen J.A."/>
        </authorList>
    </citation>
    <scope>NUCLEOTIDE SEQUENCE [LARGE SCALE GENOMIC DNA]</scope>
    <source>
        <strain evidence="3">ATCC 33096 / DSM 2489 / 6091</strain>
    </source>
</reference>
<dbReference type="GO" id="GO:0004045">
    <property type="term" value="F:peptidyl-tRNA hydrolase activity"/>
    <property type="evidence" value="ECO:0007669"/>
    <property type="project" value="TreeGrafter"/>
</dbReference>
<dbReference type="STRING" id="869209.Tresu_0386"/>
<dbReference type="Gene3D" id="3.30.160.20">
    <property type="match status" value="1"/>
</dbReference>
<name>F2NX04_TRES6</name>
<reference evidence="2 3" key="1">
    <citation type="journal article" date="2011" name="Stand. Genomic Sci.">
        <title>Complete genome sequence of Treponema succinifaciens type strain (6091).</title>
        <authorList>
            <person name="Han C."/>
            <person name="Gronow S."/>
            <person name="Teshima H."/>
            <person name="Lapidus A."/>
            <person name="Nolan M."/>
            <person name="Lucas S."/>
            <person name="Hammon N."/>
            <person name="Deshpande S."/>
            <person name="Cheng J.F."/>
            <person name="Zeytun A."/>
            <person name="Tapia R."/>
            <person name="Goodwin L."/>
            <person name="Pitluck S."/>
            <person name="Liolios K."/>
            <person name="Pagani I."/>
            <person name="Ivanova N."/>
            <person name="Mavromatis K."/>
            <person name="Mikhailova N."/>
            <person name="Huntemann M."/>
            <person name="Pati A."/>
            <person name="Chen A."/>
            <person name="Palaniappan K."/>
            <person name="Land M."/>
            <person name="Hauser L."/>
            <person name="Brambilla E.M."/>
            <person name="Rohde M."/>
            <person name="Goker M."/>
            <person name="Woyke T."/>
            <person name="Bristow J."/>
            <person name="Eisen J.A."/>
            <person name="Markowitz V."/>
            <person name="Hugenholtz P."/>
            <person name="Kyrpides N.C."/>
            <person name="Klenk H.P."/>
            <person name="Detter J.C."/>
        </authorList>
    </citation>
    <scope>NUCLEOTIDE SEQUENCE [LARGE SCALE GENOMIC DNA]</scope>
    <source>
        <strain evidence="3">ATCC 33096 / DSM 2489 / 6091</strain>
    </source>
</reference>
<dbReference type="SUPFAM" id="SSF110916">
    <property type="entry name" value="Peptidyl-tRNA hydrolase domain-like"/>
    <property type="match status" value="1"/>
</dbReference>
<dbReference type="eggNOG" id="COG0216">
    <property type="taxonomic scope" value="Bacteria"/>
</dbReference>
<dbReference type="GO" id="GO:0072344">
    <property type="term" value="P:rescue of stalled ribosome"/>
    <property type="evidence" value="ECO:0007669"/>
    <property type="project" value="TreeGrafter"/>
</dbReference>
<proteinExistence type="predicted"/>
<feature type="domain" description="Prokaryotic-type class I peptide chain release factors" evidence="1">
    <location>
        <begin position="20"/>
        <end position="36"/>
    </location>
</feature>
<dbReference type="OrthoDB" id="9815709at2"/>
<dbReference type="Pfam" id="PF00472">
    <property type="entry name" value="RF-1"/>
    <property type="match status" value="1"/>
</dbReference>
<dbReference type="KEGG" id="tsu:Tresu_0386"/>
<keyword evidence="3" id="KW-1185">Reference proteome</keyword>
<dbReference type="EMBL" id="CP002631">
    <property type="protein sequence ID" value="AEB13339.1"/>
    <property type="molecule type" value="Genomic_DNA"/>
</dbReference>
<accession>F2NX04</accession>
<dbReference type="Proteomes" id="UP000006852">
    <property type="component" value="Chromosome"/>
</dbReference>
<dbReference type="NCBIfam" id="NF006718">
    <property type="entry name" value="PRK09256.1"/>
    <property type="match status" value="1"/>
</dbReference>
<dbReference type="GO" id="GO:0003747">
    <property type="term" value="F:translation release factor activity"/>
    <property type="evidence" value="ECO:0007669"/>
    <property type="project" value="InterPro"/>
</dbReference>
<dbReference type="PROSITE" id="PS00745">
    <property type="entry name" value="RF_PROK_I"/>
    <property type="match status" value="1"/>
</dbReference>
<organism evidence="2 3">
    <name type="scientific">Treponema succinifaciens (strain ATCC 33096 / DSM 2489 / 6091)</name>
    <dbReference type="NCBI Taxonomy" id="869209"/>
    <lineage>
        <taxon>Bacteria</taxon>
        <taxon>Pseudomonadati</taxon>
        <taxon>Spirochaetota</taxon>
        <taxon>Spirochaetia</taxon>
        <taxon>Spirochaetales</taxon>
        <taxon>Treponemataceae</taxon>
        <taxon>Treponema</taxon>
    </lineage>
</organism>
<dbReference type="InterPro" id="IPR000352">
    <property type="entry name" value="Pep_chain_release_fac_I"/>
</dbReference>
<sequence length="136" mass="15485">MDKQELHNSICNNAVFSFARSGGKGGQNVNKVNTKVHISIPLAKLSGLSEKELELLTNKLKSSINKDFEIFIDCEASRFQEQNRKIALERIESKIISAVKINKKRIKTKPTIASKENRLKTKKLKSLLKQQRAFKF</sequence>
<evidence type="ECO:0000259" key="1">
    <source>
        <dbReference type="PROSITE" id="PS00745"/>
    </source>
</evidence>
<evidence type="ECO:0000313" key="2">
    <source>
        <dbReference type="EMBL" id="AEB13339.1"/>
    </source>
</evidence>
<dbReference type="HOGENOM" id="CLU_089470_6_3_12"/>
<dbReference type="RefSeq" id="WP_013700646.1">
    <property type="nucleotide sequence ID" value="NC_015385.1"/>
</dbReference>
<dbReference type="PANTHER" id="PTHR47814:SF1">
    <property type="entry name" value="PEPTIDYL-TRNA HYDROLASE ARFB"/>
    <property type="match status" value="1"/>
</dbReference>
<dbReference type="GeneID" id="302997601"/>
<dbReference type="GO" id="GO:0043022">
    <property type="term" value="F:ribosome binding"/>
    <property type="evidence" value="ECO:0007669"/>
    <property type="project" value="TreeGrafter"/>
</dbReference>
<gene>
    <name evidence="2" type="ordered locus">Tresu_0386</name>
</gene>
<protein>
    <submittedName>
        <fullName evidence="2">Class I peptide chain release factor</fullName>
    </submittedName>
</protein>
<dbReference type="PANTHER" id="PTHR47814">
    <property type="entry name" value="PEPTIDYL-TRNA HYDROLASE ARFB"/>
    <property type="match status" value="1"/>
</dbReference>
<dbReference type="AlphaFoldDB" id="F2NX04"/>
<evidence type="ECO:0000313" key="3">
    <source>
        <dbReference type="Proteomes" id="UP000006852"/>
    </source>
</evidence>